<evidence type="ECO:0000313" key="1">
    <source>
        <dbReference type="EMBL" id="KAJ8106741.1"/>
    </source>
</evidence>
<comment type="caution">
    <text evidence="1">The sequence shown here is derived from an EMBL/GenBank/DDBJ whole genome shotgun (WGS) entry which is preliminary data.</text>
</comment>
<sequence>MLVLAGARRGIEQGLGVEVWQVQRTAGVCRSPPRRTSANAATVPTPRHAAATGLRLAEATGVLDAALPAA</sequence>
<reference evidence="1" key="1">
    <citation type="submission" date="2022-11" db="EMBL/GenBank/DDBJ databases">
        <title>Genome Sequence of Boeremia exigua.</title>
        <authorList>
            <person name="Buettner E."/>
        </authorList>
    </citation>
    <scope>NUCLEOTIDE SEQUENCE</scope>
    <source>
        <strain evidence="1">CU02</strain>
    </source>
</reference>
<proteinExistence type="predicted"/>
<organism evidence="1 2">
    <name type="scientific">Boeremia exigua</name>
    <dbReference type="NCBI Taxonomy" id="749465"/>
    <lineage>
        <taxon>Eukaryota</taxon>
        <taxon>Fungi</taxon>
        <taxon>Dikarya</taxon>
        <taxon>Ascomycota</taxon>
        <taxon>Pezizomycotina</taxon>
        <taxon>Dothideomycetes</taxon>
        <taxon>Pleosporomycetidae</taxon>
        <taxon>Pleosporales</taxon>
        <taxon>Pleosporineae</taxon>
        <taxon>Didymellaceae</taxon>
        <taxon>Boeremia</taxon>
    </lineage>
</organism>
<dbReference type="Proteomes" id="UP001153331">
    <property type="component" value="Unassembled WGS sequence"/>
</dbReference>
<evidence type="ECO:0000313" key="2">
    <source>
        <dbReference type="Proteomes" id="UP001153331"/>
    </source>
</evidence>
<protein>
    <submittedName>
        <fullName evidence="1">Uncharacterized protein</fullName>
    </submittedName>
</protein>
<gene>
    <name evidence="1" type="ORF">OPT61_g9340</name>
</gene>
<name>A0ACC2HW47_9PLEO</name>
<dbReference type="EMBL" id="JAPHNI010001087">
    <property type="protein sequence ID" value="KAJ8106741.1"/>
    <property type="molecule type" value="Genomic_DNA"/>
</dbReference>
<accession>A0ACC2HW47</accession>
<keyword evidence="2" id="KW-1185">Reference proteome</keyword>